<dbReference type="InterPro" id="IPR027417">
    <property type="entry name" value="P-loop_NTPase"/>
</dbReference>
<dbReference type="Gene3D" id="3.40.50.300">
    <property type="entry name" value="P-loop containing nucleotide triphosphate hydrolases"/>
    <property type="match status" value="1"/>
</dbReference>
<gene>
    <name evidence="1" type="ORF">LCGC14_0297430</name>
</gene>
<name>A0A0F9TR13_9ZZZZ</name>
<organism evidence="1">
    <name type="scientific">marine sediment metagenome</name>
    <dbReference type="NCBI Taxonomy" id="412755"/>
    <lineage>
        <taxon>unclassified sequences</taxon>
        <taxon>metagenomes</taxon>
        <taxon>ecological metagenomes</taxon>
    </lineage>
</organism>
<accession>A0A0F9TR13</accession>
<proteinExistence type="predicted"/>
<comment type="caution">
    <text evidence="1">The sequence shown here is derived from an EMBL/GenBank/DDBJ whole genome shotgun (WGS) entry which is preliminary data.</text>
</comment>
<sequence length="222" mass="25364">MEFMDGSAAMEFGTNWGAELYERTISGPEWVGLKTHEYLLDSNPVIWIVRDGRDACAGLARYWDMSVRDVMVGLSPSGLLYGTWATSYHVWYPPGRANRIMVRFDDILERPEMVIEQVANLLSIKPIGKFVNRFKEGHKNNPGLFSGRGKDHSNFEHNDWELFWRINGSVMKELGYVDEIPQLTPLPTDQQEPRGVLIVKSKAISRPKFLSYPVKDILEADT</sequence>
<reference evidence="1" key="1">
    <citation type="journal article" date="2015" name="Nature">
        <title>Complex archaea that bridge the gap between prokaryotes and eukaryotes.</title>
        <authorList>
            <person name="Spang A."/>
            <person name="Saw J.H."/>
            <person name="Jorgensen S.L."/>
            <person name="Zaremba-Niedzwiedzka K."/>
            <person name="Martijn J."/>
            <person name="Lind A.E."/>
            <person name="van Eijk R."/>
            <person name="Schleper C."/>
            <person name="Guy L."/>
            <person name="Ettema T.J."/>
        </authorList>
    </citation>
    <scope>NUCLEOTIDE SEQUENCE</scope>
</reference>
<dbReference type="EMBL" id="LAZR01000183">
    <property type="protein sequence ID" value="KKN83505.1"/>
    <property type="molecule type" value="Genomic_DNA"/>
</dbReference>
<dbReference type="SUPFAM" id="SSF52540">
    <property type="entry name" value="P-loop containing nucleoside triphosphate hydrolases"/>
    <property type="match status" value="1"/>
</dbReference>
<dbReference type="AlphaFoldDB" id="A0A0F9TR13"/>
<evidence type="ECO:0000313" key="1">
    <source>
        <dbReference type="EMBL" id="KKN83505.1"/>
    </source>
</evidence>
<evidence type="ECO:0008006" key="2">
    <source>
        <dbReference type="Google" id="ProtNLM"/>
    </source>
</evidence>
<protein>
    <recommendedName>
        <fullName evidence="2">Sulfotransferase domain-containing protein</fullName>
    </recommendedName>
</protein>